<dbReference type="GO" id="GO:0046872">
    <property type="term" value="F:metal ion binding"/>
    <property type="evidence" value="ECO:0007669"/>
    <property type="project" value="UniProtKB-KW"/>
</dbReference>
<dbReference type="PROSITE" id="PS50249">
    <property type="entry name" value="MPN"/>
    <property type="match status" value="1"/>
</dbReference>
<dbReference type="EMBL" id="JACAQD010000066">
    <property type="protein sequence ID" value="NWC37322.1"/>
    <property type="molecule type" value="Genomic_DNA"/>
</dbReference>
<evidence type="ECO:0000256" key="4">
    <source>
        <dbReference type="ARBA" id="ARBA00022833"/>
    </source>
</evidence>
<keyword evidence="2" id="KW-0479">Metal-binding</keyword>
<comment type="caution">
    <text evidence="7">The sequence shown here is derived from an EMBL/GenBank/DDBJ whole genome shotgun (WGS) entry which is preliminary data.</text>
</comment>
<dbReference type="InterPro" id="IPR001405">
    <property type="entry name" value="UPF0758"/>
</dbReference>
<dbReference type="PROSITE" id="PS01302">
    <property type="entry name" value="UPF0758"/>
    <property type="match status" value="1"/>
</dbReference>
<dbReference type="GO" id="GO:0006508">
    <property type="term" value="P:proteolysis"/>
    <property type="evidence" value="ECO:0007669"/>
    <property type="project" value="UniProtKB-KW"/>
</dbReference>
<dbReference type="GO" id="GO:0008237">
    <property type="term" value="F:metallopeptidase activity"/>
    <property type="evidence" value="ECO:0007669"/>
    <property type="project" value="UniProtKB-KW"/>
</dbReference>
<keyword evidence="5" id="KW-0482">Metalloprotease</keyword>
<evidence type="ECO:0000256" key="3">
    <source>
        <dbReference type="ARBA" id="ARBA00022801"/>
    </source>
</evidence>
<dbReference type="NCBIfam" id="TIGR00608">
    <property type="entry name" value="radc"/>
    <property type="match status" value="1"/>
</dbReference>
<accession>A0A7Y7YIU0</accession>
<reference evidence="7 8" key="1">
    <citation type="submission" date="2020-04" db="EMBL/GenBank/DDBJ databases">
        <title>Molecular characterization of pseudomonads from Agaricus bisporus reveal novel blotch 2 pathogens in Western Europe.</title>
        <authorList>
            <person name="Taparia T."/>
            <person name="Krijger M."/>
            <person name="Haynes E."/>
            <person name="Elpinstone J.G."/>
            <person name="Noble R."/>
            <person name="Van Der Wolf J."/>
        </authorList>
    </citation>
    <scope>NUCLEOTIDE SEQUENCE [LARGE SCALE GENOMIC DNA]</scope>
    <source>
        <strain evidence="7 8">IPO3737</strain>
    </source>
</reference>
<evidence type="ECO:0000313" key="8">
    <source>
        <dbReference type="Proteomes" id="UP000520592"/>
    </source>
</evidence>
<dbReference type="InterPro" id="IPR025657">
    <property type="entry name" value="RadC_JAB"/>
</dbReference>
<proteinExistence type="predicted"/>
<gene>
    <name evidence="7" type="primary">radC</name>
    <name evidence="7" type="ORF">HX876_33760</name>
</gene>
<dbReference type="Pfam" id="PF04002">
    <property type="entry name" value="RadC"/>
    <property type="match status" value="1"/>
</dbReference>
<dbReference type="RefSeq" id="WP_177058556.1">
    <property type="nucleotide sequence ID" value="NZ_JACAPS010000019.1"/>
</dbReference>
<dbReference type="Gene3D" id="3.40.140.10">
    <property type="entry name" value="Cytidine Deaminase, domain 2"/>
    <property type="match status" value="1"/>
</dbReference>
<dbReference type="PANTHER" id="PTHR30471">
    <property type="entry name" value="DNA REPAIR PROTEIN RADC"/>
    <property type="match status" value="1"/>
</dbReference>
<keyword evidence="1" id="KW-0645">Protease</keyword>
<dbReference type="CDD" id="cd08071">
    <property type="entry name" value="MPN_DUF2466"/>
    <property type="match status" value="1"/>
</dbReference>
<dbReference type="AlphaFoldDB" id="A0A7Y7YIU0"/>
<dbReference type="InterPro" id="IPR037518">
    <property type="entry name" value="MPN"/>
</dbReference>
<sequence>MCISITVVDGAVPEAMSCAEEDRVIELAMQILDRRLFTREGSLLNPLQVGSYLKMKLAAVDHEVFAVVFLDNKHQILKFEVLFHGCINDVRVHPRQIIKRALVHNASALIVAHNHPSGCALPSEDDRRLTRHLKNALELMEMRLLDHIIVAAGSPLSMAERGML</sequence>
<evidence type="ECO:0000256" key="1">
    <source>
        <dbReference type="ARBA" id="ARBA00022670"/>
    </source>
</evidence>
<keyword evidence="3" id="KW-0378">Hydrolase</keyword>
<evidence type="ECO:0000313" key="7">
    <source>
        <dbReference type="EMBL" id="NWC37322.1"/>
    </source>
</evidence>
<evidence type="ECO:0000256" key="5">
    <source>
        <dbReference type="ARBA" id="ARBA00023049"/>
    </source>
</evidence>
<evidence type="ECO:0000259" key="6">
    <source>
        <dbReference type="PROSITE" id="PS50249"/>
    </source>
</evidence>
<protein>
    <submittedName>
        <fullName evidence="7">DNA repair protein RadC</fullName>
    </submittedName>
</protein>
<dbReference type="PANTHER" id="PTHR30471:SF3">
    <property type="entry name" value="UPF0758 PROTEIN YEES-RELATED"/>
    <property type="match status" value="1"/>
</dbReference>
<dbReference type="Proteomes" id="UP000520592">
    <property type="component" value="Unassembled WGS sequence"/>
</dbReference>
<dbReference type="InterPro" id="IPR020891">
    <property type="entry name" value="UPF0758_CS"/>
</dbReference>
<organism evidence="7 8">
    <name type="scientific">Pseudomonas gingeri</name>
    <dbReference type="NCBI Taxonomy" id="117681"/>
    <lineage>
        <taxon>Bacteria</taxon>
        <taxon>Pseudomonadati</taxon>
        <taxon>Pseudomonadota</taxon>
        <taxon>Gammaproteobacteria</taxon>
        <taxon>Pseudomonadales</taxon>
        <taxon>Pseudomonadaceae</taxon>
        <taxon>Pseudomonas</taxon>
    </lineage>
</organism>
<feature type="domain" description="MPN" evidence="6">
    <location>
        <begin position="42"/>
        <end position="164"/>
    </location>
</feature>
<name>A0A7Y7YIU0_9PSED</name>
<dbReference type="SUPFAM" id="SSF102712">
    <property type="entry name" value="JAB1/MPN domain"/>
    <property type="match status" value="1"/>
</dbReference>
<keyword evidence="4" id="KW-0862">Zinc</keyword>
<evidence type="ECO:0000256" key="2">
    <source>
        <dbReference type="ARBA" id="ARBA00022723"/>
    </source>
</evidence>